<protein>
    <submittedName>
        <fullName evidence="3">CoB--CoM heterodisulfide reductase iron-sulfur subunit B family protein</fullName>
    </submittedName>
</protein>
<accession>A0A9D7SE13</accession>
<proteinExistence type="predicted"/>
<dbReference type="Gene3D" id="1.20.1050.140">
    <property type="match status" value="1"/>
</dbReference>
<dbReference type="AlphaFoldDB" id="A0A9D7SE13"/>
<evidence type="ECO:0000313" key="3">
    <source>
        <dbReference type="EMBL" id="MBK9795879.1"/>
    </source>
</evidence>
<dbReference type="Gene3D" id="3.40.50.11810">
    <property type="match status" value="1"/>
</dbReference>
<feature type="domain" description="Cysteine-rich" evidence="2">
    <location>
        <begin position="142"/>
        <end position="232"/>
    </location>
</feature>
<dbReference type="Pfam" id="PF02754">
    <property type="entry name" value="CCG"/>
    <property type="match status" value="2"/>
</dbReference>
<dbReference type="PANTHER" id="PTHR42947:SF1">
    <property type="entry name" value="COB--COM HETERODISULFIDE REDUCTASE SUBUNIT B 1"/>
    <property type="match status" value="1"/>
</dbReference>
<dbReference type="InterPro" id="IPR004017">
    <property type="entry name" value="Cys_rich_dom"/>
</dbReference>
<dbReference type="PANTHER" id="PTHR42947">
    <property type="entry name" value="COB--COM HETERODISULFIDE REDUCTASE SUBUNIT B 1"/>
    <property type="match status" value="1"/>
</dbReference>
<dbReference type="GO" id="GO:0016491">
    <property type="term" value="F:oxidoreductase activity"/>
    <property type="evidence" value="ECO:0007669"/>
    <property type="project" value="UniProtKB-KW"/>
</dbReference>
<feature type="domain" description="Cysteine-rich" evidence="2">
    <location>
        <begin position="4"/>
        <end position="84"/>
    </location>
</feature>
<dbReference type="Proteomes" id="UP000886657">
    <property type="component" value="Unassembled WGS sequence"/>
</dbReference>
<evidence type="ECO:0000259" key="2">
    <source>
        <dbReference type="Pfam" id="PF02754"/>
    </source>
</evidence>
<name>A0A9D7SE13_9BACT</name>
<gene>
    <name evidence="3" type="ORF">IPP58_05190</name>
</gene>
<organism evidence="3 4">
    <name type="scientific">Candidatus Geothrix skivensis</name>
    <dbReference type="NCBI Taxonomy" id="2954439"/>
    <lineage>
        <taxon>Bacteria</taxon>
        <taxon>Pseudomonadati</taxon>
        <taxon>Acidobacteriota</taxon>
        <taxon>Holophagae</taxon>
        <taxon>Holophagales</taxon>
        <taxon>Holophagaceae</taxon>
        <taxon>Geothrix</taxon>
    </lineage>
</organism>
<dbReference type="EMBL" id="JADKIO010000005">
    <property type="protein sequence ID" value="MBK9795879.1"/>
    <property type="molecule type" value="Genomic_DNA"/>
</dbReference>
<sequence>MRIGYYPGCSLLGSSREFDESARAVLKALGVELVEVPDWNCCGASSAHILNHELSIALPARILALAEQAGISEILAPCAACSNRLLSAQQELEKHPELLPGIEKAIGMPYKGSVKIVNILEVLDRLKVLISVLTTAPFRKKVASYYGCLLVRPPRVVNFDRPEDPQSMDLLLKAVGATPVEWPFKTECCGAAFSVTRTDIVAKLSGKLVQDAVKRGADAIVVACPMCHSNLDLRRAEINEYLQKEYAVPAMFITQVVGLALGLDPKALGLHRHLVPVAFAETAGVQS</sequence>
<reference evidence="3" key="1">
    <citation type="submission" date="2020-10" db="EMBL/GenBank/DDBJ databases">
        <title>Connecting structure to function with the recovery of over 1000 high-quality activated sludge metagenome-assembled genomes encoding full-length rRNA genes using long-read sequencing.</title>
        <authorList>
            <person name="Singleton C.M."/>
            <person name="Petriglieri F."/>
            <person name="Kristensen J.M."/>
            <person name="Kirkegaard R.H."/>
            <person name="Michaelsen T.Y."/>
            <person name="Andersen M.H."/>
            <person name="Karst S.M."/>
            <person name="Dueholm M.S."/>
            <person name="Nielsen P.H."/>
            <person name="Albertsen M."/>
        </authorList>
    </citation>
    <scope>NUCLEOTIDE SEQUENCE</scope>
    <source>
        <strain evidence="3">Skiv_18-Q3-R9-52_MAXAC.067</strain>
    </source>
</reference>
<evidence type="ECO:0000313" key="4">
    <source>
        <dbReference type="Proteomes" id="UP000886657"/>
    </source>
</evidence>
<evidence type="ECO:0000256" key="1">
    <source>
        <dbReference type="ARBA" id="ARBA00023002"/>
    </source>
</evidence>
<comment type="caution">
    <text evidence="3">The sequence shown here is derived from an EMBL/GenBank/DDBJ whole genome shotgun (WGS) entry which is preliminary data.</text>
</comment>
<dbReference type="InterPro" id="IPR051278">
    <property type="entry name" value="HdrB/HdrD_reductase"/>
</dbReference>
<keyword evidence="1" id="KW-0560">Oxidoreductase</keyword>